<dbReference type="Pfam" id="PF23793">
    <property type="entry name" value="LysC"/>
    <property type="match status" value="1"/>
</dbReference>
<sequence>MKIVHEPVPESLTAATPAPELTAPVTWGAIAIWSDRLRDALDTCNADKAAIADLDLRRLKRLTDHARASQ</sequence>
<accession>A0A068Z007</accession>
<evidence type="ECO:0000313" key="1">
    <source>
        <dbReference type="EMBL" id="QLH63319.1"/>
    </source>
</evidence>
<protein>
    <submittedName>
        <fullName evidence="1">Peptidase</fullName>
    </submittedName>
</protein>
<dbReference type="AlphaFoldDB" id="A0A068Z007"/>
<dbReference type="GeneID" id="93736979"/>
<reference evidence="1 2" key="1">
    <citation type="journal article" date="2014" name="Genome Announc.">
        <title>Whole-Genome Sequence of Serratia symbiotica Strain CWBI-2.3T, a Free-Living Symbiont of the Black Bean Aphid Aphis fabae.</title>
        <authorList>
            <person name="Foray V."/>
            <person name="Grigorescu A.S."/>
            <person name="Sabri A."/>
            <person name="Haubruge E."/>
            <person name="Lognay G."/>
            <person name="Francis F."/>
            <person name="Fauconnier M.L."/>
            <person name="Hance T."/>
            <person name="Thonart P."/>
        </authorList>
    </citation>
    <scope>NUCLEOTIDE SEQUENCE [LARGE SCALE GENOMIC DNA]</scope>
    <source>
        <strain evidence="1">CWBI-2.3</strain>
    </source>
</reference>
<dbReference type="EMBL" id="CP050855">
    <property type="protein sequence ID" value="QLH63319.1"/>
    <property type="molecule type" value="Genomic_DNA"/>
</dbReference>
<proteinExistence type="predicted"/>
<name>A0A068Z007_9GAMM</name>
<organism evidence="1 2">
    <name type="scientific">Serratia symbiotica</name>
    <dbReference type="NCBI Taxonomy" id="138074"/>
    <lineage>
        <taxon>Bacteria</taxon>
        <taxon>Pseudomonadati</taxon>
        <taxon>Pseudomonadota</taxon>
        <taxon>Gammaproteobacteria</taxon>
        <taxon>Enterobacterales</taxon>
        <taxon>Yersiniaceae</taxon>
        <taxon>Serratia</taxon>
    </lineage>
</organism>
<dbReference type="STRING" id="138074.SYMBAF_160360"/>
<dbReference type="Proteomes" id="UP000042738">
    <property type="component" value="Chromosome"/>
</dbReference>
<evidence type="ECO:0000313" key="2">
    <source>
        <dbReference type="Proteomes" id="UP000042738"/>
    </source>
</evidence>
<dbReference type="RefSeq" id="WP_185899900.1">
    <property type="nucleotide sequence ID" value="NZ_CP050855.1"/>
</dbReference>
<dbReference type="InterPro" id="IPR058979">
    <property type="entry name" value="LysC-like"/>
</dbReference>
<gene>
    <name evidence="1" type="ORF">SYMBAF_10785</name>
</gene>